<protein>
    <recommendedName>
        <fullName evidence="3">SpaA-like prealbumin fold domain-containing protein</fullName>
    </recommendedName>
</protein>
<dbReference type="GO" id="GO:0005975">
    <property type="term" value="P:carbohydrate metabolic process"/>
    <property type="evidence" value="ECO:0007669"/>
    <property type="project" value="UniProtKB-ARBA"/>
</dbReference>
<feature type="region of interest" description="Disordered" evidence="1">
    <location>
        <begin position="66"/>
        <end position="87"/>
    </location>
</feature>
<reference evidence="4 5" key="1">
    <citation type="submission" date="2019-07" db="EMBL/GenBank/DDBJ databases">
        <title>R&amp;d 2014.</title>
        <authorList>
            <person name="Klenk H.-P."/>
        </authorList>
    </citation>
    <scope>NUCLEOTIDE SEQUENCE [LARGE SCALE GENOMIC DNA]</scope>
    <source>
        <strain evidence="4 5">DSM 43194</strain>
    </source>
</reference>
<dbReference type="Pfam" id="PF17802">
    <property type="entry name" value="SpaA"/>
    <property type="match status" value="1"/>
</dbReference>
<evidence type="ECO:0000256" key="2">
    <source>
        <dbReference type="SAM" id="Phobius"/>
    </source>
</evidence>
<evidence type="ECO:0000256" key="1">
    <source>
        <dbReference type="SAM" id="MobiDB-lite"/>
    </source>
</evidence>
<evidence type="ECO:0000259" key="3">
    <source>
        <dbReference type="Pfam" id="PF17802"/>
    </source>
</evidence>
<keyword evidence="2" id="KW-0812">Transmembrane</keyword>
<name>A0A660CB55_9PSEU</name>
<accession>A0A660CB55</accession>
<dbReference type="InterPro" id="IPR041033">
    <property type="entry name" value="SpaA_PFL_dom_1"/>
</dbReference>
<dbReference type="AlphaFoldDB" id="A0A660CB55"/>
<feature type="transmembrane region" description="Helical" evidence="2">
    <location>
        <begin position="43"/>
        <end position="65"/>
    </location>
</feature>
<keyword evidence="5" id="KW-1185">Reference proteome</keyword>
<evidence type="ECO:0000313" key="5">
    <source>
        <dbReference type="Proteomes" id="UP000317303"/>
    </source>
</evidence>
<keyword evidence="2" id="KW-0472">Membrane</keyword>
<comment type="caution">
    <text evidence="4">The sequence shown here is derived from an EMBL/GenBank/DDBJ whole genome shotgun (WGS) entry which is preliminary data.</text>
</comment>
<feature type="transmembrane region" description="Helical" evidence="2">
    <location>
        <begin position="475"/>
        <end position="496"/>
    </location>
</feature>
<gene>
    <name evidence="4" type="ORF">JD82_02539</name>
</gene>
<feature type="domain" description="SpaA-like prealbumin fold" evidence="3">
    <location>
        <begin position="338"/>
        <end position="419"/>
    </location>
</feature>
<feature type="region of interest" description="Disordered" evidence="1">
    <location>
        <begin position="366"/>
        <end position="385"/>
    </location>
</feature>
<dbReference type="Proteomes" id="UP000317303">
    <property type="component" value="Unassembled WGS sequence"/>
</dbReference>
<dbReference type="InterPro" id="IPR013783">
    <property type="entry name" value="Ig-like_fold"/>
</dbReference>
<dbReference type="Gene3D" id="2.60.40.10">
    <property type="entry name" value="Immunoglobulins"/>
    <property type="match status" value="2"/>
</dbReference>
<evidence type="ECO:0000313" key="4">
    <source>
        <dbReference type="EMBL" id="TWH20692.1"/>
    </source>
</evidence>
<sequence>MAPTPSAAPNPRASSSSPTRAAVTADTTGNTDTRTRPASAGTVALRLCLAVVLAALSLVVVTPAASAEVQEGTGHRTTPGQPYGGQDRDHDWVGSYLVGGKQVFCVSFALKAPDSGEQYRPGDELLTKWGGKIPEDTAANISYLLLRYGDTQDADEAAALAHLLHSWTAAPRTPADLDRDLPFDQIGYDVDMQFGKLPAGAKDAVERLRTDANANRGPWTAEVTAPEEQQTIGEAGDWTVSVTNAAGKGVPNVPISLSAEGAEVGDERASVTTGEDGTATFAVTPTAEEPSVTASLSAPAPRPYVQDPVTADTQRVVSTGGEQELTASASGTAKNAPGSVKVTKVDAESGKGIAGVPLRITGEDEKAPAVGDDGEPLKGQDGKPAVVTTEGEAGVAKIDDLQAPQKICVVEVSPPNGYVDAFDPDNPPSACGEVSPGETLTLTIDNKPDEVPKVIPAGEQGPPVAQSATTTSTPVGALAGLGGLAVLVAVAAGVLVHRRQSER</sequence>
<keyword evidence="2" id="KW-1133">Transmembrane helix</keyword>
<feature type="region of interest" description="Disordered" evidence="1">
    <location>
        <begin position="281"/>
        <end position="309"/>
    </location>
</feature>
<proteinExistence type="predicted"/>
<dbReference type="EMBL" id="VLJV01000001">
    <property type="protein sequence ID" value="TWH20692.1"/>
    <property type="molecule type" value="Genomic_DNA"/>
</dbReference>
<feature type="region of interest" description="Disordered" evidence="1">
    <location>
        <begin position="1"/>
        <end position="37"/>
    </location>
</feature>
<organism evidence="4 5">
    <name type="scientific">Prauserella rugosa</name>
    <dbReference type="NCBI Taxonomy" id="43354"/>
    <lineage>
        <taxon>Bacteria</taxon>
        <taxon>Bacillati</taxon>
        <taxon>Actinomycetota</taxon>
        <taxon>Actinomycetes</taxon>
        <taxon>Pseudonocardiales</taxon>
        <taxon>Pseudonocardiaceae</taxon>
        <taxon>Prauserella</taxon>
    </lineage>
</organism>